<dbReference type="Pfam" id="PF00201">
    <property type="entry name" value="UDPGT"/>
    <property type="match status" value="1"/>
</dbReference>
<evidence type="ECO:0000256" key="1">
    <source>
        <dbReference type="ARBA" id="ARBA00009995"/>
    </source>
</evidence>
<dbReference type="GO" id="GO:0080043">
    <property type="term" value="F:quercetin 3-O-glucosyltransferase activity"/>
    <property type="evidence" value="ECO:0007669"/>
    <property type="project" value="TreeGrafter"/>
</dbReference>
<name>A0AAD7LL49_QUISA</name>
<reference evidence="3" key="1">
    <citation type="journal article" date="2023" name="Science">
        <title>Elucidation of the pathway for biosynthesis of saponin adjuvants from the soapbark tree.</title>
        <authorList>
            <person name="Reed J."/>
            <person name="Orme A."/>
            <person name="El-Demerdash A."/>
            <person name="Owen C."/>
            <person name="Martin L.B.B."/>
            <person name="Misra R.C."/>
            <person name="Kikuchi S."/>
            <person name="Rejzek M."/>
            <person name="Martin A.C."/>
            <person name="Harkess A."/>
            <person name="Leebens-Mack J."/>
            <person name="Louveau T."/>
            <person name="Stephenson M.J."/>
            <person name="Osbourn A."/>
        </authorList>
    </citation>
    <scope>NUCLEOTIDE SEQUENCE</scope>
    <source>
        <strain evidence="3">S10</strain>
    </source>
</reference>
<accession>A0AAD7LL49</accession>
<comment type="similarity">
    <text evidence="1">Belongs to the UDP-glycosyltransferase family.</text>
</comment>
<keyword evidence="2" id="KW-0808">Transferase</keyword>
<dbReference type="EMBL" id="JARAOO010000008">
    <property type="protein sequence ID" value="KAJ7959882.1"/>
    <property type="molecule type" value="Genomic_DNA"/>
</dbReference>
<evidence type="ECO:0000313" key="4">
    <source>
        <dbReference type="Proteomes" id="UP001163823"/>
    </source>
</evidence>
<dbReference type="PANTHER" id="PTHR11926">
    <property type="entry name" value="GLUCOSYL/GLUCURONOSYL TRANSFERASES"/>
    <property type="match status" value="1"/>
</dbReference>
<dbReference type="CDD" id="cd03784">
    <property type="entry name" value="GT1_Gtf-like"/>
    <property type="match status" value="1"/>
</dbReference>
<dbReference type="GO" id="GO:0080044">
    <property type="term" value="F:quercetin 7-O-glucosyltransferase activity"/>
    <property type="evidence" value="ECO:0007669"/>
    <property type="project" value="TreeGrafter"/>
</dbReference>
<proteinExistence type="inferred from homology"/>
<comment type="caution">
    <text evidence="3">The sequence shown here is derived from an EMBL/GenBank/DDBJ whole genome shotgun (WGS) entry which is preliminary data.</text>
</comment>
<protein>
    <submittedName>
        <fullName evidence="3">UDP-glycosyltransferase</fullName>
    </submittedName>
</protein>
<dbReference type="Gene3D" id="3.40.50.2000">
    <property type="entry name" value="Glycogen Phosphorylase B"/>
    <property type="match status" value="2"/>
</dbReference>
<organism evidence="3 4">
    <name type="scientific">Quillaja saponaria</name>
    <name type="common">Soap bark tree</name>
    <dbReference type="NCBI Taxonomy" id="32244"/>
    <lineage>
        <taxon>Eukaryota</taxon>
        <taxon>Viridiplantae</taxon>
        <taxon>Streptophyta</taxon>
        <taxon>Embryophyta</taxon>
        <taxon>Tracheophyta</taxon>
        <taxon>Spermatophyta</taxon>
        <taxon>Magnoliopsida</taxon>
        <taxon>eudicotyledons</taxon>
        <taxon>Gunneridae</taxon>
        <taxon>Pentapetalae</taxon>
        <taxon>rosids</taxon>
        <taxon>fabids</taxon>
        <taxon>Fabales</taxon>
        <taxon>Quillajaceae</taxon>
        <taxon>Quillaja</taxon>
    </lineage>
</organism>
<dbReference type="PANTHER" id="PTHR11926:SF774">
    <property type="entry name" value="UDP-GLYCOSYLTRANSFERASE 85A1-RELATED"/>
    <property type="match status" value="1"/>
</dbReference>
<dbReference type="FunFam" id="3.40.50.2000:FF:000138">
    <property type="entry name" value="Glycosyltransferase"/>
    <property type="match status" value="1"/>
</dbReference>
<dbReference type="SUPFAM" id="SSF53756">
    <property type="entry name" value="UDP-Glycosyltransferase/glycogen phosphorylase"/>
    <property type="match status" value="1"/>
</dbReference>
<evidence type="ECO:0000313" key="3">
    <source>
        <dbReference type="EMBL" id="KAJ7959882.1"/>
    </source>
</evidence>
<evidence type="ECO:0000256" key="2">
    <source>
        <dbReference type="ARBA" id="ARBA00022679"/>
    </source>
</evidence>
<dbReference type="KEGG" id="qsa:O6P43_020400"/>
<sequence length="420" mass="46253">MVFLSLSSSPKSGSATSARILSQIISRLSSIPNVIPPERLKTADFPGFYEAVMTKMEDPFEQLLDGLNPPVNAIIGDVELRWPIGVGNRRNIPVAASWTMSASFFLMLHHLNLLVQNRHLSVDFSDVGDGHIGQIPGISSSQLIVLQTVIHVNDRRVLQLALQCISKVPKAQYLLLPTVQEVEVEAIKSLEAIFSFPIFTIGPAIAYLELEQSYSTTANSSLDYLNWLDSQPAKSVLYISFGGFVSVSGAQMDEIAAALKITGICFIWVARGEASRLKEKCSDGGLVVPWCDQLKVLSHSSIGGFWSHCGWNSTQEAVFAGVPMLTFPLFLDQVPNSRQIVEEWKNGWELKRSEVGSEVFLAKEEIAEVLKGFMDLESRKEVRERAEELKDICHLAIAKGGSSDLNLEAFIRSISSVGQE</sequence>
<dbReference type="Proteomes" id="UP001163823">
    <property type="component" value="Chromosome 8"/>
</dbReference>
<keyword evidence="4" id="KW-1185">Reference proteome</keyword>
<dbReference type="AlphaFoldDB" id="A0AAD7LL49"/>
<gene>
    <name evidence="3" type="ORF">O6P43_020400</name>
</gene>
<dbReference type="InterPro" id="IPR002213">
    <property type="entry name" value="UDP_glucos_trans"/>
</dbReference>